<dbReference type="GO" id="GO:0004867">
    <property type="term" value="F:serine-type endopeptidase inhibitor activity"/>
    <property type="evidence" value="ECO:0007669"/>
    <property type="project" value="InterPro"/>
</dbReference>
<dbReference type="Gene3D" id="3.30.497.10">
    <property type="entry name" value="Antithrombin, subunit I, domain 2"/>
    <property type="match status" value="1"/>
</dbReference>
<evidence type="ECO:0000313" key="5">
    <source>
        <dbReference type="Proteomes" id="UP000887581"/>
    </source>
</evidence>
<protein>
    <submittedName>
        <fullName evidence="6">Serpin domain-containing protein</fullName>
    </submittedName>
</protein>
<dbReference type="InterPro" id="IPR042178">
    <property type="entry name" value="Serpin_sf_1"/>
</dbReference>
<evidence type="ECO:0000256" key="1">
    <source>
        <dbReference type="ARBA" id="ARBA00009500"/>
    </source>
</evidence>
<dbReference type="GO" id="GO:0005615">
    <property type="term" value="C:extracellular space"/>
    <property type="evidence" value="ECO:0007669"/>
    <property type="project" value="InterPro"/>
</dbReference>
<dbReference type="WBParaSite" id="sdigi.contig525.g8821.t1">
    <property type="protein sequence ID" value="sdigi.contig525.g8821.t1"/>
    <property type="gene ID" value="sdigi.contig525.g8821"/>
</dbReference>
<evidence type="ECO:0000256" key="2">
    <source>
        <dbReference type="RuleBase" id="RU000411"/>
    </source>
</evidence>
<dbReference type="SUPFAM" id="SSF56574">
    <property type="entry name" value="Serpins"/>
    <property type="match status" value="1"/>
</dbReference>
<dbReference type="InterPro" id="IPR000215">
    <property type="entry name" value="Serpin_fam"/>
</dbReference>
<dbReference type="InterPro" id="IPR036186">
    <property type="entry name" value="Serpin_sf"/>
</dbReference>
<dbReference type="InterPro" id="IPR023795">
    <property type="entry name" value="Serpin_CS"/>
</dbReference>
<dbReference type="PANTHER" id="PTHR11461">
    <property type="entry name" value="SERINE PROTEASE INHIBITOR, SERPIN"/>
    <property type="match status" value="1"/>
</dbReference>
<dbReference type="InterPro" id="IPR023796">
    <property type="entry name" value="Serpin_dom"/>
</dbReference>
<organism evidence="5 6">
    <name type="scientific">Setaria digitata</name>
    <dbReference type="NCBI Taxonomy" id="48799"/>
    <lineage>
        <taxon>Eukaryota</taxon>
        <taxon>Metazoa</taxon>
        <taxon>Ecdysozoa</taxon>
        <taxon>Nematoda</taxon>
        <taxon>Chromadorea</taxon>
        <taxon>Rhabditida</taxon>
        <taxon>Spirurina</taxon>
        <taxon>Spiruromorpha</taxon>
        <taxon>Filarioidea</taxon>
        <taxon>Setariidae</taxon>
        <taxon>Setaria</taxon>
    </lineage>
</organism>
<comment type="similarity">
    <text evidence="1 2">Belongs to the serpin family.</text>
</comment>
<keyword evidence="3" id="KW-0812">Transmembrane</keyword>
<sequence length="369" mass="42248">MSKPVELATKLLQETARDGKSVVLSPLSVSVALFVLYLAADGTTKQQMTDVLGKKADESEVRLYFGKLIAAIKRENTNYTLSVANRLYVRQDSSTKPSFNRIINLYFREKLRSFDYRKTQEVVQEINGWISNETNNKITEMIRSDDINSLTRMLVLNAVYFKGTWEKQFIKSVTRDKPFHISETETKNIPTMVAMNKFPYYEDNSVQVLKMPYIGDKLEMVLILPKIRFGLSNVLKNLTPRDFLKYVYQAVPTLMAVKLPKFRVEKKMNLKESLEKIGFTDMFNENANFQELTKDPIFVSNVMHAGFIEVDEKGTESGAAIMIDVIDRIARKTVLFSVDQPFLFAIVKDITTVLFAGWIDNVSNFKSVS</sequence>
<dbReference type="SMART" id="SM00093">
    <property type="entry name" value="SERPIN"/>
    <property type="match status" value="1"/>
</dbReference>
<dbReference type="PANTHER" id="PTHR11461:SF211">
    <property type="entry name" value="GH10112P-RELATED"/>
    <property type="match status" value="1"/>
</dbReference>
<keyword evidence="5" id="KW-1185">Reference proteome</keyword>
<feature type="transmembrane region" description="Helical" evidence="3">
    <location>
        <begin position="21"/>
        <end position="40"/>
    </location>
</feature>
<reference evidence="6" key="1">
    <citation type="submission" date="2022-11" db="UniProtKB">
        <authorList>
            <consortium name="WormBaseParasite"/>
        </authorList>
    </citation>
    <scope>IDENTIFICATION</scope>
</reference>
<dbReference type="Pfam" id="PF00079">
    <property type="entry name" value="Serpin"/>
    <property type="match status" value="1"/>
</dbReference>
<keyword evidence="3" id="KW-1133">Transmembrane helix</keyword>
<evidence type="ECO:0000256" key="3">
    <source>
        <dbReference type="SAM" id="Phobius"/>
    </source>
</evidence>
<keyword evidence="3" id="KW-0472">Membrane</keyword>
<dbReference type="CDD" id="cd00172">
    <property type="entry name" value="serpin"/>
    <property type="match status" value="1"/>
</dbReference>
<dbReference type="Proteomes" id="UP000887581">
    <property type="component" value="Unplaced"/>
</dbReference>
<dbReference type="InterPro" id="IPR042185">
    <property type="entry name" value="Serpin_sf_2"/>
</dbReference>
<evidence type="ECO:0000259" key="4">
    <source>
        <dbReference type="SMART" id="SM00093"/>
    </source>
</evidence>
<accession>A0A915PX37</accession>
<proteinExistence type="inferred from homology"/>
<dbReference type="Gene3D" id="2.30.39.10">
    <property type="entry name" value="Alpha-1-antitrypsin, domain 1"/>
    <property type="match status" value="1"/>
</dbReference>
<name>A0A915PX37_9BILA</name>
<dbReference type="AlphaFoldDB" id="A0A915PX37"/>
<feature type="domain" description="Serpin" evidence="4">
    <location>
        <begin position="9"/>
        <end position="362"/>
    </location>
</feature>
<dbReference type="PROSITE" id="PS00284">
    <property type="entry name" value="SERPIN"/>
    <property type="match status" value="1"/>
</dbReference>
<evidence type="ECO:0000313" key="6">
    <source>
        <dbReference type="WBParaSite" id="sdigi.contig525.g8821.t1"/>
    </source>
</evidence>